<evidence type="ECO:0000256" key="3">
    <source>
        <dbReference type="ARBA" id="ARBA00023134"/>
    </source>
</evidence>
<dbReference type="InterPro" id="IPR006073">
    <property type="entry name" value="GTP-bd"/>
</dbReference>
<reference evidence="5 6" key="1">
    <citation type="journal article" date="2015" name="Nature">
        <title>rRNA introns, odd ribosomes, and small enigmatic genomes across a large radiation of phyla.</title>
        <authorList>
            <person name="Brown C.T."/>
            <person name="Hug L.A."/>
            <person name="Thomas B.C."/>
            <person name="Sharon I."/>
            <person name="Castelle C.J."/>
            <person name="Singh A."/>
            <person name="Wilkins M.J."/>
            <person name="Williams K.H."/>
            <person name="Banfield J.F."/>
        </authorList>
    </citation>
    <scope>NUCLEOTIDE SEQUENCE [LARGE SCALE GENOMIC DNA]</scope>
</reference>
<keyword evidence="1" id="KW-0547">Nucleotide-binding</keyword>
<dbReference type="EMBL" id="LBTI01000052">
    <property type="protein sequence ID" value="KKQ36429.1"/>
    <property type="molecule type" value="Genomic_DNA"/>
</dbReference>
<sequence>MTVVLGVLEKSSKGRDINNIQKNIDIIRRMSTIEEQILAIEKEIRETPYHKGTEHHIGKLRARLSKLREKLLESSTKKGGGGGGYAVKKQGDATIILIGPPSSGKSTLINKFTNAQSRVAPYAFTTVSVIPGMMEYNDAKIQILDVPGLIEGAEEGKGRGREVLSVARGADLVILMTDYKRSDALERIHKTLDRNGIRLNIVRPNVVYEKKVSGGITIHSNIKQDLNKEMMKNIINELGVKNADITINEKLTIERLIDAFSPNRVYLPALFVINKSDLLTEKDKRHISENVIYNDISFISAETSSGLTELKEKVWETLNFIRIYLISRDEAPHYNSPLITKKDVKLADIASKIGTGFAERITRAKIWGSGSKFPGERETGFEPATSSLARKRTTTVLLPLQGFAFQRKRVFFN</sequence>
<dbReference type="STRING" id="1618545.US53_C0052G0007"/>
<dbReference type="PANTHER" id="PTHR43127">
    <property type="entry name" value="DEVELOPMENTALLY-REGULATED GTP-BINDING PROTEIN 2"/>
    <property type="match status" value="1"/>
</dbReference>
<dbReference type="InterPro" id="IPR031167">
    <property type="entry name" value="G_OBG"/>
</dbReference>
<dbReference type="SUPFAM" id="SSF52540">
    <property type="entry name" value="P-loop containing nucleoside triphosphate hydrolases"/>
    <property type="match status" value="1"/>
</dbReference>
<dbReference type="InterPro" id="IPR006074">
    <property type="entry name" value="GTP1-OBG_CS"/>
</dbReference>
<dbReference type="InterPro" id="IPR005225">
    <property type="entry name" value="Small_GTP-bd"/>
</dbReference>
<evidence type="ECO:0000313" key="5">
    <source>
        <dbReference type="EMBL" id="KKQ36429.1"/>
    </source>
</evidence>
<evidence type="ECO:0000259" key="4">
    <source>
        <dbReference type="PROSITE" id="PS51710"/>
    </source>
</evidence>
<accession>A0A0G0JI31</accession>
<dbReference type="GO" id="GO:0005525">
    <property type="term" value="F:GTP binding"/>
    <property type="evidence" value="ECO:0007669"/>
    <property type="project" value="UniProtKB-KW"/>
</dbReference>
<evidence type="ECO:0000313" key="6">
    <source>
        <dbReference type="Proteomes" id="UP000034591"/>
    </source>
</evidence>
<keyword evidence="3" id="KW-0342">GTP-binding</keyword>
<feature type="domain" description="OBG-type G" evidence="4">
    <location>
        <begin position="93"/>
        <end position="319"/>
    </location>
</feature>
<dbReference type="GO" id="GO:0003924">
    <property type="term" value="F:GTPase activity"/>
    <property type="evidence" value="ECO:0007669"/>
    <property type="project" value="InterPro"/>
</dbReference>
<name>A0A0G0JI31_9BACT</name>
<keyword evidence="2" id="KW-0460">Magnesium</keyword>
<dbReference type="InterPro" id="IPR027417">
    <property type="entry name" value="P-loop_NTPase"/>
</dbReference>
<dbReference type="InterPro" id="IPR045001">
    <property type="entry name" value="DRG"/>
</dbReference>
<proteinExistence type="predicted"/>
<dbReference type="NCBIfam" id="TIGR00231">
    <property type="entry name" value="small_GTP"/>
    <property type="match status" value="1"/>
</dbReference>
<dbReference type="PROSITE" id="PS00905">
    <property type="entry name" value="GTP1_OBG"/>
    <property type="match status" value="1"/>
</dbReference>
<comment type="caution">
    <text evidence="5">The sequence shown here is derived from an EMBL/GenBank/DDBJ whole genome shotgun (WGS) entry which is preliminary data.</text>
</comment>
<dbReference type="PROSITE" id="PS51710">
    <property type="entry name" value="G_OBG"/>
    <property type="match status" value="1"/>
</dbReference>
<gene>
    <name evidence="5" type="ORF">US53_C0052G0007</name>
</gene>
<dbReference type="InterPro" id="IPR031662">
    <property type="entry name" value="GTP-binding_2"/>
</dbReference>
<dbReference type="Proteomes" id="UP000034591">
    <property type="component" value="Unassembled WGS sequence"/>
</dbReference>
<dbReference type="PRINTS" id="PR00326">
    <property type="entry name" value="GTP1OBG"/>
</dbReference>
<dbReference type="Pfam" id="PF01926">
    <property type="entry name" value="MMR_HSR1"/>
    <property type="match status" value="1"/>
</dbReference>
<dbReference type="Pfam" id="PF16897">
    <property type="entry name" value="MMR_HSR1_Xtn"/>
    <property type="match status" value="1"/>
</dbReference>
<protein>
    <submittedName>
        <fullName evidence="5">Small GTP-binding protein</fullName>
    </submittedName>
</protein>
<dbReference type="AlphaFoldDB" id="A0A0G0JI31"/>
<dbReference type="Gene3D" id="3.40.50.300">
    <property type="entry name" value="P-loop containing nucleotide triphosphate hydrolases"/>
    <property type="match status" value="1"/>
</dbReference>
<dbReference type="CDD" id="cd01896">
    <property type="entry name" value="DRG"/>
    <property type="match status" value="1"/>
</dbReference>
<dbReference type="Gene3D" id="3.10.20.30">
    <property type="match status" value="1"/>
</dbReference>
<organism evidence="5 6">
    <name type="scientific">Candidatus Woesebacteria bacterium GW2011_GWA1_37_7</name>
    <dbReference type="NCBI Taxonomy" id="1618545"/>
    <lineage>
        <taxon>Bacteria</taxon>
        <taxon>Candidatus Woeseibacteriota</taxon>
    </lineage>
</organism>
<evidence type="ECO:0000256" key="1">
    <source>
        <dbReference type="ARBA" id="ARBA00022741"/>
    </source>
</evidence>
<dbReference type="InterPro" id="IPR012675">
    <property type="entry name" value="Beta-grasp_dom_sf"/>
</dbReference>
<evidence type="ECO:0000256" key="2">
    <source>
        <dbReference type="ARBA" id="ARBA00022842"/>
    </source>
</evidence>